<comment type="caution">
    <text evidence="2">The sequence shown here is derived from an EMBL/GenBank/DDBJ whole genome shotgun (WGS) entry which is preliminary data.</text>
</comment>
<feature type="domain" description="Outer membrane protein beta-barrel" evidence="1">
    <location>
        <begin position="773"/>
        <end position="915"/>
    </location>
</feature>
<name>A0ABR7WYU1_9SPHI</name>
<dbReference type="Pfam" id="PF14905">
    <property type="entry name" value="OMP_b-brl_3"/>
    <property type="match status" value="2"/>
</dbReference>
<reference evidence="2 3" key="1">
    <citation type="submission" date="2020-09" db="EMBL/GenBank/DDBJ databases">
        <title>Novel species of Mucilaginibacter isolated from a glacier on the Tibetan Plateau.</title>
        <authorList>
            <person name="Liu Q."/>
            <person name="Xin Y.-H."/>
        </authorList>
    </citation>
    <scope>NUCLEOTIDE SEQUENCE [LARGE SCALE GENOMIC DNA]</scope>
    <source>
        <strain evidence="2 3">ZT4R22</strain>
    </source>
</reference>
<dbReference type="InterPro" id="IPR041700">
    <property type="entry name" value="OMP_b-brl_3"/>
</dbReference>
<proteinExistence type="predicted"/>
<dbReference type="InterPro" id="IPR008969">
    <property type="entry name" value="CarboxyPept-like_regulatory"/>
</dbReference>
<dbReference type="EMBL" id="JACWMY010000021">
    <property type="protein sequence ID" value="MBD1367456.1"/>
    <property type="molecule type" value="Genomic_DNA"/>
</dbReference>
<evidence type="ECO:0000313" key="2">
    <source>
        <dbReference type="EMBL" id="MBD1367456.1"/>
    </source>
</evidence>
<dbReference type="Proteomes" id="UP000606600">
    <property type="component" value="Unassembled WGS sequence"/>
</dbReference>
<evidence type="ECO:0000313" key="3">
    <source>
        <dbReference type="Proteomes" id="UP000606600"/>
    </source>
</evidence>
<protein>
    <submittedName>
        <fullName evidence="2">TonB-dependent receptor</fullName>
    </submittedName>
</protein>
<organism evidence="2 3">
    <name type="scientific">Mucilaginibacter pankratovii</name>
    <dbReference type="NCBI Taxonomy" id="2772110"/>
    <lineage>
        <taxon>Bacteria</taxon>
        <taxon>Pseudomonadati</taxon>
        <taxon>Bacteroidota</taxon>
        <taxon>Sphingobacteriia</taxon>
        <taxon>Sphingobacteriales</taxon>
        <taxon>Sphingobacteriaceae</taxon>
        <taxon>Mucilaginibacter</taxon>
    </lineage>
</organism>
<dbReference type="RefSeq" id="WP_191192089.1">
    <property type="nucleotide sequence ID" value="NZ_JACWMY010000021.1"/>
</dbReference>
<keyword evidence="2" id="KW-0675">Receptor</keyword>
<dbReference type="SUPFAM" id="SSF56935">
    <property type="entry name" value="Porins"/>
    <property type="match status" value="1"/>
</dbReference>
<accession>A0ABR7WYU1</accession>
<gene>
    <name evidence="2" type="ORF">IDJ77_26835</name>
</gene>
<keyword evidence="3" id="KW-1185">Reference proteome</keyword>
<sequence length="926" mass="103687">MKIFYSFLLFCSFAISSFGQNNGLIKGRVIDTAIKQAILNSTVTVFRAKDSLLQAFSYPDKFGAFTVSNLPQGQYFLMITAKNYVDHIVLLELNSNSMQKDVGQISLLLKTTFLNEVLIKGKVKSIKINGDTTEYNAKAYVIQPNDKVEDLLKQLPGIQIDENGNISANGQKINKILVDGEEFFGDDPTLVTRNIRADMVSKIQLYDKKSDQATFTGIDDGSKKKTLNVKLKEDKKNGTFGKVNVGIGSHDIYSNQGIYNRFKSNEKYSAYVTAASDGKTGLKFGDSNNIGALGNVQIAEDGLITTTGDNNVLDSFNGMYDNRGLPEAINGGAHFDKKMGNGNQTINANFKIGSFDVSGSTNTSTLVTLPVGAINGSSFQKFSNELSRQKLDGTYQIKFDGATTLKVALDETGKSAKSFNNYDSQQILNGSLLNVQRRTLDNNSDQQIVNFAALLTRKFKKNRRTLALTIARSSNDESIKSYLNSEIDYYRLNTTPDSIVKVNQYKTNNLYKSTLSTNIAYSEPITKKISLTLNYGFGTNNSESNRKSFNQSALGTYDLIDKDFTNDYVFKQLINQFGAILNFSSNNVLVNLGNKISIIDFNQSDKIQNIQTSRTFLNYYPQANFQLKLAQETSFKFNYLGTPLIPSIEKIQPVQINNDPLNVIIGNPTLKPSFTNSFNSSFSSFKEITEESMEIYGSYAFTGNDIITKTYTDNFSGKSITNYVNLNENNSHNYYINLNYGRKLKKYNIGVNLNLSTSGDVYYSYINDELGKSKNGSYEFSLGLSKYLVEKYNLSFNVGPIYNINQFSLQPGNNNAWGVNTNAAILIYLPAKFQLTTNFKYNYLAKTPRFDSQKRAILNASFSKTFLPTNKLRASLLVNDILNQYVNFYRNISDNSIIQSETNGIRRYLLLSVSYDFTKFRSVKEK</sequence>
<evidence type="ECO:0000259" key="1">
    <source>
        <dbReference type="Pfam" id="PF14905"/>
    </source>
</evidence>
<feature type="domain" description="Outer membrane protein beta-barrel" evidence="1">
    <location>
        <begin position="457"/>
        <end position="757"/>
    </location>
</feature>
<dbReference type="SUPFAM" id="SSF49464">
    <property type="entry name" value="Carboxypeptidase regulatory domain-like"/>
    <property type="match status" value="1"/>
</dbReference>